<evidence type="ECO:0000259" key="1">
    <source>
        <dbReference type="Pfam" id="PF09851"/>
    </source>
</evidence>
<name>A0A5P0ZEU8_9LACO</name>
<feature type="domain" description="SHOCT" evidence="1">
    <location>
        <begin position="31"/>
        <end position="56"/>
    </location>
</feature>
<dbReference type="Pfam" id="PF09851">
    <property type="entry name" value="SHOCT"/>
    <property type="match status" value="1"/>
</dbReference>
<dbReference type="InterPro" id="IPR018649">
    <property type="entry name" value="SHOCT"/>
</dbReference>
<proteinExistence type="predicted"/>
<gene>
    <name evidence="2" type="ORF">FHL02_00785</name>
</gene>
<sequence length="58" mass="6667">MMNSTISGFKRWPNESHAIHTVNNISLEKNLRELKSLHDDGIITSSEFEEKKKQLLGI</sequence>
<protein>
    <submittedName>
        <fullName evidence="2">SHOCT domain-containing protein</fullName>
    </submittedName>
</protein>
<comment type="caution">
    <text evidence="2">The sequence shown here is derived from an EMBL/GenBank/DDBJ whole genome shotgun (WGS) entry which is preliminary data.</text>
</comment>
<dbReference type="AlphaFoldDB" id="A0A5P0ZEU8"/>
<organism evidence="2 3">
    <name type="scientific">Companilactobacillus mishanensis</name>
    <dbReference type="NCBI Taxonomy" id="2486008"/>
    <lineage>
        <taxon>Bacteria</taxon>
        <taxon>Bacillati</taxon>
        <taxon>Bacillota</taxon>
        <taxon>Bacilli</taxon>
        <taxon>Lactobacillales</taxon>
        <taxon>Lactobacillaceae</taxon>
        <taxon>Companilactobacillus</taxon>
    </lineage>
</organism>
<accession>A0A5P0ZEU8</accession>
<evidence type="ECO:0000313" key="2">
    <source>
        <dbReference type="EMBL" id="MQS51548.1"/>
    </source>
</evidence>
<dbReference type="EMBL" id="VDFM01000001">
    <property type="protein sequence ID" value="MQS51548.1"/>
    <property type="molecule type" value="Genomic_DNA"/>
</dbReference>
<dbReference type="OrthoDB" id="2307739at2"/>
<reference evidence="2 3" key="1">
    <citation type="journal article" date="2019" name="Syst. Appl. Microbiol.">
        <title>Polyphasic characterization of two novel Lactobacillus spp. isolated from blown salami packages: Description of Lactobacillus halodurans sp. nov. and Lactobacillus salsicarnum sp. nov.</title>
        <authorList>
            <person name="Schuster J.A."/>
            <person name="Klingl A."/>
            <person name="Vogel R.F."/>
            <person name="Ehrmann M.A."/>
        </authorList>
    </citation>
    <scope>NUCLEOTIDE SEQUENCE [LARGE SCALE GENOMIC DNA]</scope>
    <source>
        <strain evidence="2 3">TMW 1.2118</strain>
    </source>
</reference>
<evidence type="ECO:0000313" key="3">
    <source>
        <dbReference type="Proteomes" id="UP000380386"/>
    </source>
</evidence>
<dbReference type="Proteomes" id="UP000380386">
    <property type="component" value="Unassembled WGS sequence"/>
</dbReference>